<evidence type="ECO:0000256" key="1">
    <source>
        <dbReference type="ARBA" id="ARBA00023157"/>
    </source>
</evidence>
<organism evidence="7 8">
    <name type="scientific">Porites evermanni</name>
    <dbReference type="NCBI Taxonomy" id="104178"/>
    <lineage>
        <taxon>Eukaryota</taxon>
        <taxon>Metazoa</taxon>
        <taxon>Cnidaria</taxon>
        <taxon>Anthozoa</taxon>
        <taxon>Hexacorallia</taxon>
        <taxon>Scleractinia</taxon>
        <taxon>Fungiina</taxon>
        <taxon>Poritidae</taxon>
        <taxon>Porites</taxon>
    </lineage>
</organism>
<feature type="region of interest" description="Disordered" evidence="3">
    <location>
        <begin position="1"/>
        <end position="44"/>
    </location>
</feature>
<feature type="domain" description="EGF-like" evidence="6">
    <location>
        <begin position="568"/>
        <end position="604"/>
    </location>
</feature>
<reference evidence="7 8" key="1">
    <citation type="submission" date="2022-05" db="EMBL/GenBank/DDBJ databases">
        <authorList>
            <consortium name="Genoscope - CEA"/>
            <person name="William W."/>
        </authorList>
    </citation>
    <scope>NUCLEOTIDE SEQUENCE [LARGE SCALE GENOMIC DNA]</scope>
</reference>
<evidence type="ECO:0000256" key="2">
    <source>
        <dbReference type="PROSITE-ProRule" id="PRU00076"/>
    </source>
</evidence>
<feature type="domain" description="F5/8 type C" evidence="5">
    <location>
        <begin position="1"/>
        <end position="147"/>
    </location>
</feature>
<dbReference type="PROSITE" id="PS00022">
    <property type="entry name" value="EGF_1"/>
    <property type="match status" value="2"/>
</dbReference>
<feature type="compositionally biased region" description="Basic and acidic residues" evidence="3">
    <location>
        <begin position="16"/>
        <end position="25"/>
    </location>
</feature>
<evidence type="ECO:0000313" key="8">
    <source>
        <dbReference type="Proteomes" id="UP001159427"/>
    </source>
</evidence>
<comment type="caution">
    <text evidence="7">The sequence shown here is derived from an EMBL/GenBank/DDBJ whole genome shotgun (WGS) entry which is preliminary data.</text>
</comment>
<dbReference type="Pfam" id="PF00754">
    <property type="entry name" value="F5_F8_type_C"/>
    <property type="match status" value="2"/>
</dbReference>
<dbReference type="SUPFAM" id="SSF49785">
    <property type="entry name" value="Galactose-binding domain-like"/>
    <property type="match status" value="3"/>
</dbReference>
<evidence type="ECO:0000256" key="3">
    <source>
        <dbReference type="SAM" id="MobiDB-lite"/>
    </source>
</evidence>
<dbReference type="SMART" id="SM00181">
    <property type="entry name" value="EGF"/>
    <property type="match status" value="2"/>
</dbReference>
<dbReference type="CDD" id="cd00054">
    <property type="entry name" value="EGF_CA"/>
    <property type="match status" value="2"/>
</dbReference>
<feature type="domain" description="F5/8 type C" evidence="5">
    <location>
        <begin position="250"/>
        <end position="401"/>
    </location>
</feature>
<dbReference type="InterPro" id="IPR035914">
    <property type="entry name" value="Sperma_CUB_dom_sf"/>
</dbReference>
<dbReference type="InterPro" id="IPR008979">
    <property type="entry name" value="Galactose-bd-like_sf"/>
</dbReference>
<keyword evidence="1 2" id="KW-1015">Disulfide bond</keyword>
<dbReference type="SMART" id="SM00042">
    <property type="entry name" value="CUB"/>
    <property type="match status" value="1"/>
</dbReference>
<keyword evidence="8" id="KW-1185">Reference proteome</keyword>
<evidence type="ECO:0000259" key="5">
    <source>
        <dbReference type="PROSITE" id="PS50022"/>
    </source>
</evidence>
<evidence type="ECO:0000259" key="6">
    <source>
        <dbReference type="PROSITE" id="PS50026"/>
    </source>
</evidence>
<dbReference type="InterPro" id="IPR000742">
    <property type="entry name" value="EGF"/>
</dbReference>
<dbReference type="Gene3D" id="2.60.120.290">
    <property type="entry name" value="Spermadhesin, CUB domain"/>
    <property type="match status" value="1"/>
</dbReference>
<gene>
    <name evidence="7" type="ORF">PEVE_00028295</name>
</gene>
<feature type="domain" description="F5/8 type C" evidence="5">
    <location>
        <begin position="157"/>
        <end position="223"/>
    </location>
</feature>
<feature type="domain" description="EGF-like" evidence="6">
    <location>
        <begin position="631"/>
        <end position="667"/>
    </location>
</feature>
<sequence>MRSGRIKESQIQSSSFHKDSNDSHGRGPHQARLGGEGYWTPVGRNTSTDGNQFLQINFESPVELKLIAVQGKPNSTAYVKLFDVFTSPNGDDWRKEKALLPKADITVNSGDTAVPTAYQNPTAIRFLRINPRSWYKESALRVEIYGCVLPKISTEGMEFSALGVEKALISDAQMTSSSSLDPSKTNASSGRLNFNSAWCSATSDEIPLFLQIDLGEIHFITAVKCSSSGNLWLCSTKNINRRYGYVLFICLEFFALGVEKALISDAQMTSSSSLDPSKTNASSGRLNFNSAWCSATSDEIPLFLQIDLGEIHFITAASSQSRDTNSGSFDSVMSYKLRYSTEGVTWTFYQQNGIDKIFLGNLVEHFTTKNHLALPVKARYVQFYPVSMINSACMRVELYGEKALEENTDIPPVYQRSFLLDSENRRLFVCNKDVPRGKPACYLNKYGVKEGWLALDRRIVSILGYSKMHDMIYGVAPNRRSYVRCNVTKCMTVVKTCWLAERESQTTVLASEIAFIPVTGHDLTDAPISFYNLNDAEGNTWSASAVGLHFKEAPSQTWELKARWRAKDLNECYSSPCENGGSCVGDYKNYTCICTKDWLGRNCEIAHTIRSPCSILTEPDAYVYNFVFTDLMNKCYSSPCENGGSCVGDYKNYTCTCTKDWLGRNCEIAHNVVPPTLTVYISAASCSGTKDDANRIIKSPGYPSSYSDNEDCTWELVSSHRIKLTFTYFVTEANYDYLYVYDGDSTSSQFEKWSGVNTGEVVTSTGQNLFLKFTTDGSVINTGFTINFKGKKIYKLLDFTSMSI</sequence>
<feature type="disulfide bond" evidence="2">
    <location>
        <begin position="657"/>
        <end position="666"/>
    </location>
</feature>
<dbReference type="Gene3D" id="2.60.120.260">
    <property type="entry name" value="Galactose-binding domain-like"/>
    <property type="match status" value="3"/>
</dbReference>
<dbReference type="SMART" id="SM00231">
    <property type="entry name" value="FA58C"/>
    <property type="match status" value="2"/>
</dbReference>
<dbReference type="PANTHER" id="PTHR24543:SF291">
    <property type="entry name" value="SMOKE ALARM, ISOFORM D"/>
    <property type="match status" value="1"/>
</dbReference>
<dbReference type="InterPro" id="IPR000421">
    <property type="entry name" value="FA58C"/>
</dbReference>
<evidence type="ECO:0000313" key="7">
    <source>
        <dbReference type="EMBL" id="CAH3194647.1"/>
    </source>
</evidence>
<dbReference type="PROSITE" id="PS50026">
    <property type="entry name" value="EGF_3"/>
    <property type="match status" value="2"/>
</dbReference>
<dbReference type="InterPro" id="IPR001881">
    <property type="entry name" value="EGF-like_Ca-bd_dom"/>
</dbReference>
<dbReference type="SUPFAM" id="SSF49854">
    <property type="entry name" value="Spermadhesin, CUB domain"/>
    <property type="match status" value="1"/>
</dbReference>
<name>A0ABN8STN5_9CNID</name>
<dbReference type="PROSITE" id="PS01180">
    <property type="entry name" value="CUB"/>
    <property type="match status" value="1"/>
</dbReference>
<dbReference type="SUPFAM" id="SSF57196">
    <property type="entry name" value="EGF/Laminin"/>
    <property type="match status" value="2"/>
</dbReference>
<dbReference type="PROSITE" id="PS50022">
    <property type="entry name" value="FA58C_3"/>
    <property type="match status" value="3"/>
</dbReference>
<dbReference type="PROSITE" id="PS01286">
    <property type="entry name" value="FA58C_2"/>
    <property type="match status" value="1"/>
</dbReference>
<protein>
    <submittedName>
        <fullName evidence="7">Uncharacterized protein</fullName>
    </submittedName>
</protein>
<accession>A0ABN8STN5</accession>
<dbReference type="CDD" id="cd00057">
    <property type="entry name" value="FA58C"/>
    <property type="match status" value="1"/>
</dbReference>
<evidence type="ECO:0000259" key="4">
    <source>
        <dbReference type="PROSITE" id="PS01180"/>
    </source>
</evidence>
<dbReference type="CDD" id="cd00041">
    <property type="entry name" value="CUB"/>
    <property type="match status" value="1"/>
</dbReference>
<comment type="caution">
    <text evidence="2">Lacks conserved residue(s) required for the propagation of feature annotation.</text>
</comment>
<dbReference type="PANTHER" id="PTHR24543">
    <property type="entry name" value="MULTICOPPER OXIDASE-RELATED"/>
    <property type="match status" value="1"/>
</dbReference>
<dbReference type="InterPro" id="IPR000859">
    <property type="entry name" value="CUB_dom"/>
</dbReference>
<feature type="disulfide bond" evidence="2">
    <location>
        <begin position="594"/>
        <end position="603"/>
    </location>
</feature>
<dbReference type="Gene3D" id="2.10.25.10">
    <property type="entry name" value="Laminin"/>
    <property type="match status" value="2"/>
</dbReference>
<keyword evidence="2" id="KW-0245">EGF-like domain</keyword>
<dbReference type="SMART" id="SM00179">
    <property type="entry name" value="EGF_CA"/>
    <property type="match status" value="2"/>
</dbReference>
<dbReference type="EMBL" id="CALNXI010003918">
    <property type="protein sequence ID" value="CAH3194647.1"/>
    <property type="molecule type" value="Genomic_DNA"/>
</dbReference>
<dbReference type="Pfam" id="PF00431">
    <property type="entry name" value="CUB"/>
    <property type="match status" value="1"/>
</dbReference>
<proteinExistence type="predicted"/>
<dbReference type="Proteomes" id="UP001159427">
    <property type="component" value="Unassembled WGS sequence"/>
</dbReference>
<feature type="domain" description="CUB" evidence="4">
    <location>
        <begin position="686"/>
        <end position="791"/>
    </location>
</feature>